<dbReference type="InterPro" id="IPR002110">
    <property type="entry name" value="Ankyrin_rpt"/>
</dbReference>
<comment type="caution">
    <text evidence="7">The sequence shown here is derived from an EMBL/GenBank/DDBJ whole genome shotgun (WGS) entry which is preliminary data.</text>
</comment>
<dbReference type="PROSITE" id="PS50088">
    <property type="entry name" value="ANK_REPEAT"/>
    <property type="match status" value="3"/>
</dbReference>
<dbReference type="SUPFAM" id="SSF48403">
    <property type="entry name" value="Ankyrin repeat"/>
    <property type="match status" value="1"/>
</dbReference>
<protein>
    <submittedName>
        <fullName evidence="7">Uncharacterized protein</fullName>
    </submittedName>
</protein>
<dbReference type="PROSITE" id="PS50297">
    <property type="entry name" value="ANK_REP_REGION"/>
    <property type="match status" value="3"/>
</dbReference>
<keyword evidence="5" id="KW-0812">Transmembrane</keyword>
<keyword evidence="8" id="KW-1185">Reference proteome</keyword>
<evidence type="ECO:0000256" key="2">
    <source>
        <dbReference type="ARBA" id="ARBA00023043"/>
    </source>
</evidence>
<dbReference type="EMBL" id="SPLM01000108">
    <property type="protein sequence ID" value="TMW60562.1"/>
    <property type="molecule type" value="Genomic_DNA"/>
</dbReference>
<reference evidence="7" key="1">
    <citation type="submission" date="2019-03" db="EMBL/GenBank/DDBJ databases">
        <title>Long read genome sequence of the mycoparasitic Pythium oligandrum ATCC 38472 isolated from sugarbeet rhizosphere.</title>
        <authorList>
            <person name="Gaulin E."/>
        </authorList>
    </citation>
    <scope>NUCLEOTIDE SEQUENCE</scope>
    <source>
        <strain evidence="7">ATCC 38472_TT</strain>
    </source>
</reference>
<keyword evidence="5" id="KW-0472">Membrane</keyword>
<evidence type="ECO:0000256" key="4">
    <source>
        <dbReference type="SAM" id="MobiDB-lite"/>
    </source>
</evidence>
<keyword evidence="1" id="KW-0677">Repeat</keyword>
<dbReference type="Proteomes" id="UP000794436">
    <property type="component" value="Unassembled WGS sequence"/>
</dbReference>
<dbReference type="OrthoDB" id="20872at2759"/>
<accession>A0A8K1CC84</accession>
<feature type="repeat" description="ANK" evidence="3">
    <location>
        <begin position="317"/>
        <end position="349"/>
    </location>
</feature>
<organism evidence="7 8">
    <name type="scientific">Pythium oligandrum</name>
    <name type="common">Mycoparasitic fungus</name>
    <dbReference type="NCBI Taxonomy" id="41045"/>
    <lineage>
        <taxon>Eukaryota</taxon>
        <taxon>Sar</taxon>
        <taxon>Stramenopiles</taxon>
        <taxon>Oomycota</taxon>
        <taxon>Peronosporomycetes</taxon>
        <taxon>Pythiales</taxon>
        <taxon>Pythiaceae</taxon>
        <taxon>Pythium</taxon>
    </lineage>
</organism>
<feature type="transmembrane region" description="Helical" evidence="5">
    <location>
        <begin position="180"/>
        <end position="204"/>
    </location>
</feature>
<feature type="region of interest" description="Disordered" evidence="4">
    <location>
        <begin position="451"/>
        <end position="477"/>
    </location>
</feature>
<feature type="signal peptide" evidence="6">
    <location>
        <begin position="1"/>
        <end position="23"/>
    </location>
</feature>
<dbReference type="PANTHER" id="PTHR24198:SF165">
    <property type="entry name" value="ANKYRIN REPEAT-CONTAINING PROTEIN-RELATED"/>
    <property type="match status" value="1"/>
</dbReference>
<feature type="repeat" description="ANK" evidence="3">
    <location>
        <begin position="284"/>
        <end position="316"/>
    </location>
</feature>
<dbReference type="SMART" id="SM00248">
    <property type="entry name" value="ANK"/>
    <property type="match status" value="4"/>
</dbReference>
<dbReference type="PANTHER" id="PTHR24198">
    <property type="entry name" value="ANKYRIN REPEAT AND PROTEIN KINASE DOMAIN-CONTAINING PROTEIN"/>
    <property type="match status" value="1"/>
</dbReference>
<feature type="transmembrane region" description="Helical" evidence="5">
    <location>
        <begin position="100"/>
        <end position="123"/>
    </location>
</feature>
<dbReference type="InterPro" id="IPR036770">
    <property type="entry name" value="Ankyrin_rpt-contain_sf"/>
</dbReference>
<name>A0A8K1CC84_PYTOL</name>
<feature type="transmembrane region" description="Helical" evidence="5">
    <location>
        <begin position="135"/>
        <end position="159"/>
    </location>
</feature>
<evidence type="ECO:0000256" key="5">
    <source>
        <dbReference type="SAM" id="Phobius"/>
    </source>
</evidence>
<evidence type="ECO:0000256" key="3">
    <source>
        <dbReference type="PROSITE-ProRule" id="PRU00023"/>
    </source>
</evidence>
<keyword evidence="2 3" id="KW-0040">ANK repeat</keyword>
<feature type="repeat" description="ANK" evidence="3">
    <location>
        <begin position="251"/>
        <end position="283"/>
    </location>
</feature>
<feature type="compositionally biased region" description="Acidic residues" evidence="4">
    <location>
        <begin position="459"/>
        <end position="477"/>
    </location>
</feature>
<evidence type="ECO:0000313" key="7">
    <source>
        <dbReference type="EMBL" id="TMW60562.1"/>
    </source>
</evidence>
<proteinExistence type="predicted"/>
<evidence type="ECO:0000256" key="6">
    <source>
        <dbReference type="SAM" id="SignalP"/>
    </source>
</evidence>
<sequence>MVPIRFVLGNVCSFVAMVMLLDACSEPKWAYDAVNSVDIGLWYLTGTGVEYKLINAGIPAEQLSALGNKQPFTLYSRFCAMDIIRASDPWCQSRATTTRALVVLALMASIIGFTFGIMATFGIKTPTWDGEGMETTLLVPVVCALIQTLLLVPALVVWYKMTFEYDTTCRSAMNVQDFTCISGGTAHQITIASSAFAFVTYLIWRVSHSYSIAKQRGQIADGFTLATKTDNVDEILSSIANKIDIDALGSDGRNALHWACTLNRTSICHVLLKKGASLSKKDREGWTSLHWASRVGNLDIVRLLAKYGADLNIQDRWGTTPLMLAVVGENRAAVETLIELGANINDRNVFGQTALTICLEGGLHLHQLGMILINAGIDLTLQDAQGMTALHYAASNGNESLFANILQLSEPELVDKKNKFGETLLQLAELRGHPRIPLLLEDWRQGRPMAFERVSDNEGATDTEDSDNDDEDSSDTE</sequence>
<keyword evidence="5" id="KW-1133">Transmembrane helix</keyword>
<keyword evidence="6" id="KW-0732">Signal</keyword>
<dbReference type="PRINTS" id="PR01415">
    <property type="entry name" value="ANKYRIN"/>
</dbReference>
<gene>
    <name evidence="7" type="ORF">Poli38472_000604</name>
</gene>
<dbReference type="Gene3D" id="1.25.40.20">
    <property type="entry name" value="Ankyrin repeat-containing domain"/>
    <property type="match status" value="2"/>
</dbReference>
<evidence type="ECO:0000256" key="1">
    <source>
        <dbReference type="ARBA" id="ARBA00022737"/>
    </source>
</evidence>
<dbReference type="AlphaFoldDB" id="A0A8K1CC84"/>
<evidence type="ECO:0000313" key="8">
    <source>
        <dbReference type="Proteomes" id="UP000794436"/>
    </source>
</evidence>
<dbReference type="Pfam" id="PF12796">
    <property type="entry name" value="Ank_2"/>
    <property type="match status" value="2"/>
</dbReference>
<feature type="chain" id="PRO_5035435539" evidence="6">
    <location>
        <begin position="24"/>
        <end position="477"/>
    </location>
</feature>